<protein>
    <submittedName>
        <fullName evidence="2">Uncharacterized protein</fullName>
    </submittedName>
</protein>
<dbReference type="RefSeq" id="WP_149320509.1">
    <property type="nucleotide sequence ID" value="NZ_JARWAH010000001.1"/>
</dbReference>
<dbReference type="AlphaFoldDB" id="A0A5D9DF76"/>
<feature type="region of interest" description="Disordered" evidence="1">
    <location>
        <begin position="76"/>
        <end position="95"/>
    </location>
</feature>
<sequence>MSNLTDLKRLVLGFGALPLACAGLLVLANVQQTDREIAAEMQRQYCAGVATWQAEARRGIAPEIRTGHPDYEDIADEQCPGMSAQGHDQRQLASN</sequence>
<accession>A0A5D9DF76</accession>
<reference evidence="2 3" key="1">
    <citation type="submission" date="2019-08" db="EMBL/GenBank/DDBJ databases">
        <title>Draft Genome Sequence of Halomonas eurihalina Isolated from Preserved Hide-surface.</title>
        <authorList>
            <person name="Hussain S.A."/>
            <person name="Xu A."/>
            <person name="Sarker M."/>
            <person name="Sommers C."/>
        </authorList>
    </citation>
    <scope>NUCLEOTIDE SEQUENCE [LARGE SCALE GENOMIC DNA]</scope>
    <source>
        <strain evidence="2 3">MS1</strain>
    </source>
</reference>
<comment type="caution">
    <text evidence="2">The sequence shown here is derived from an EMBL/GenBank/DDBJ whole genome shotgun (WGS) entry which is preliminary data.</text>
</comment>
<name>A0A5D9DF76_HALER</name>
<dbReference type="OrthoDB" id="6167646at2"/>
<dbReference type="Proteomes" id="UP000324260">
    <property type="component" value="Unassembled WGS sequence"/>
</dbReference>
<evidence type="ECO:0000313" key="2">
    <source>
        <dbReference type="EMBL" id="TZG41315.1"/>
    </source>
</evidence>
<dbReference type="EMBL" id="VTPU01000001">
    <property type="protein sequence ID" value="TZG41315.1"/>
    <property type="molecule type" value="Genomic_DNA"/>
</dbReference>
<organism evidence="2 3">
    <name type="scientific">Halomonas eurihalina</name>
    <dbReference type="NCBI Taxonomy" id="42566"/>
    <lineage>
        <taxon>Bacteria</taxon>
        <taxon>Pseudomonadati</taxon>
        <taxon>Pseudomonadota</taxon>
        <taxon>Gammaproteobacteria</taxon>
        <taxon>Oceanospirillales</taxon>
        <taxon>Halomonadaceae</taxon>
        <taxon>Halomonas</taxon>
    </lineage>
</organism>
<evidence type="ECO:0000313" key="3">
    <source>
        <dbReference type="Proteomes" id="UP000324260"/>
    </source>
</evidence>
<proteinExistence type="predicted"/>
<evidence type="ECO:0000256" key="1">
    <source>
        <dbReference type="SAM" id="MobiDB-lite"/>
    </source>
</evidence>
<keyword evidence="3" id="KW-1185">Reference proteome</keyword>
<gene>
    <name evidence="2" type="ORF">FZZ93_01225</name>
</gene>